<comment type="similarity">
    <text evidence="1">Belongs to the oxygen-dependent FAD-linked oxidoreductase family.</text>
</comment>
<sequence length="521" mass="57630">MKIQYACLLFLSARLSFGHDQRLLAHEDAAHACNNLVDDFPGLVVFPHDPEYTSQQNQYWASNQADSHPNCRLVPRTSEDVSSLVSQLASLEREDDDDVKFAIASGGHHTAEGASNLDDGITLDLSGLDSIALDQTPDHASIEVGTGARWLDVYQYLEPRGVMVSGARVASVGVGGYLLGGGISIFASQHGWSGDVVEAIELVLANGTILQSNETHHAGLFAALKGGGSNFGIATKFRLKTFPAQQLHMALLAFSQEQIPLLLQELTTFARNAHVDPATSVDLSIGFDGATAQVVYVLMLTHLGPHPDESSLWRPFFEIPALSRSAQHDTSLTEMAEMMEFNNPPGFRQHKVTFTVHNDAVLLHQLAELFSSTMQNDSLHIDGYFRSGMLVQPLTLPHMHFAREHGRANFLGLDDEQDPLILLSIESRWLLRSHDEIYPTTLAKLLGQCEALATSKANPLLHPFRYINYAAAGQDAFALLRHQRRHGHGHKHQALEEARMLRRLYDPTGFFDRRLNNPFKI</sequence>
<comment type="caution">
    <text evidence="6">The sequence shown here is derived from an EMBL/GenBank/DDBJ whole genome shotgun (WGS) entry which is preliminary data.</text>
</comment>
<keyword evidence="4" id="KW-0560">Oxidoreductase</keyword>
<keyword evidence="7" id="KW-1185">Reference proteome</keyword>
<feature type="domain" description="FAD-binding PCMH-type" evidence="5">
    <location>
        <begin position="65"/>
        <end position="244"/>
    </location>
</feature>
<dbReference type="InterPro" id="IPR016166">
    <property type="entry name" value="FAD-bd_PCMH"/>
</dbReference>
<dbReference type="PANTHER" id="PTHR42973:SF53">
    <property type="entry name" value="FAD-BINDING PCMH-TYPE DOMAIN-CONTAINING PROTEIN-RELATED"/>
    <property type="match status" value="1"/>
</dbReference>
<dbReference type="GO" id="GO:0071949">
    <property type="term" value="F:FAD binding"/>
    <property type="evidence" value="ECO:0007669"/>
    <property type="project" value="InterPro"/>
</dbReference>
<dbReference type="Proteomes" id="UP001345827">
    <property type="component" value="Unassembled WGS sequence"/>
</dbReference>
<keyword evidence="2" id="KW-0285">Flavoprotein</keyword>
<dbReference type="PANTHER" id="PTHR42973">
    <property type="entry name" value="BINDING OXIDOREDUCTASE, PUTATIVE (AFU_ORTHOLOGUE AFUA_1G17690)-RELATED"/>
    <property type="match status" value="1"/>
</dbReference>
<dbReference type="PROSITE" id="PS51387">
    <property type="entry name" value="FAD_PCMH"/>
    <property type="match status" value="1"/>
</dbReference>
<dbReference type="SUPFAM" id="SSF56176">
    <property type="entry name" value="FAD-binding/transporter-associated domain-like"/>
    <property type="match status" value="1"/>
</dbReference>
<dbReference type="InterPro" id="IPR036318">
    <property type="entry name" value="FAD-bd_PCMH-like_sf"/>
</dbReference>
<dbReference type="EMBL" id="JAXLQG010000014">
    <property type="protein sequence ID" value="KAK5532841.1"/>
    <property type="molecule type" value="Genomic_DNA"/>
</dbReference>
<evidence type="ECO:0000256" key="2">
    <source>
        <dbReference type="ARBA" id="ARBA00022630"/>
    </source>
</evidence>
<accession>A0AAV9Q1C3</accession>
<dbReference type="InterPro" id="IPR006094">
    <property type="entry name" value="Oxid_FAD_bind_N"/>
</dbReference>
<dbReference type="InterPro" id="IPR016169">
    <property type="entry name" value="FAD-bd_PCMH_sub2"/>
</dbReference>
<name>A0AAV9Q1C3_9PEZI</name>
<evidence type="ECO:0000313" key="7">
    <source>
        <dbReference type="Proteomes" id="UP001345827"/>
    </source>
</evidence>
<proteinExistence type="inferred from homology"/>
<gene>
    <name evidence="6" type="ORF">LTR25_007545</name>
</gene>
<evidence type="ECO:0000313" key="6">
    <source>
        <dbReference type="EMBL" id="KAK5532841.1"/>
    </source>
</evidence>
<organism evidence="6 7">
    <name type="scientific">Vermiconidia calcicola</name>
    <dbReference type="NCBI Taxonomy" id="1690605"/>
    <lineage>
        <taxon>Eukaryota</taxon>
        <taxon>Fungi</taxon>
        <taxon>Dikarya</taxon>
        <taxon>Ascomycota</taxon>
        <taxon>Pezizomycotina</taxon>
        <taxon>Dothideomycetes</taxon>
        <taxon>Dothideomycetidae</taxon>
        <taxon>Mycosphaerellales</taxon>
        <taxon>Extremaceae</taxon>
        <taxon>Vermiconidia</taxon>
    </lineage>
</organism>
<protein>
    <recommendedName>
        <fullName evidence="5">FAD-binding PCMH-type domain-containing protein</fullName>
    </recommendedName>
</protein>
<keyword evidence="3" id="KW-0274">FAD</keyword>
<evidence type="ECO:0000259" key="5">
    <source>
        <dbReference type="PROSITE" id="PS51387"/>
    </source>
</evidence>
<evidence type="ECO:0000256" key="4">
    <source>
        <dbReference type="ARBA" id="ARBA00023002"/>
    </source>
</evidence>
<dbReference type="GO" id="GO:0016491">
    <property type="term" value="F:oxidoreductase activity"/>
    <property type="evidence" value="ECO:0007669"/>
    <property type="project" value="UniProtKB-KW"/>
</dbReference>
<dbReference type="Gene3D" id="3.30.465.10">
    <property type="match status" value="1"/>
</dbReference>
<evidence type="ECO:0000256" key="3">
    <source>
        <dbReference type="ARBA" id="ARBA00022827"/>
    </source>
</evidence>
<evidence type="ECO:0000256" key="1">
    <source>
        <dbReference type="ARBA" id="ARBA00005466"/>
    </source>
</evidence>
<dbReference type="AlphaFoldDB" id="A0AAV9Q1C3"/>
<dbReference type="InterPro" id="IPR050416">
    <property type="entry name" value="FAD-linked_Oxidoreductase"/>
</dbReference>
<reference evidence="6 7" key="1">
    <citation type="submission" date="2023-06" db="EMBL/GenBank/DDBJ databases">
        <title>Black Yeasts Isolated from many extreme environments.</title>
        <authorList>
            <person name="Coleine C."/>
            <person name="Stajich J.E."/>
            <person name="Selbmann L."/>
        </authorList>
    </citation>
    <scope>NUCLEOTIDE SEQUENCE [LARGE SCALE GENOMIC DNA]</scope>
    <source>
        <strain evidence="6 7">CCFEE 5887</strain>
    </source>
</reference>
<dbReference type="Pfam" id="PF01565">
    <property type="entry name" value="FAD_binding_4"/>
    <property type="match status" value="1"/>
</dbReference>